<gene>
    <name evidence="3" type="ORF">ACJRO7_031796</name>
</gene>
<dbReference type="SUPFAM" id="SSF54236">
    <property type="entry name" value="Ubiquitin-like"/>
    <property type="match status" value="3"/>
</dbReference>
<evidence type="ECO:0000256" key="1">
    <source>
        <dbReference type="ARBA" id="ARBA00022499"/>
    </source>
</evidence>
<organism evidence="3 4">
    <name type="scientific">Eucalyptus globulus</name>
    <name type="common">Tasmanian blue gum</name>
    <dbReference type="NCBI Taxonomy" id="34317"/>
    <lineage>
        <taxon>Eukaryota</taxon>
        <taxon>Viridiplantae</taxon>
        <taxon>Streptophyta</taxon>
        <taxon>Embryophyta</taxon>
        <taxon>Tracheophyta</taxon>
        <taxon>Spermatophyta</taxon>
        <taxon>Magnoliopsida</taxon>
        <taxon>eudicotyledons</taxon>
        <taxon>Gunneridae</taxon>
        <taxon>Pentapetalae</taxon>
        <taxon>rosids</taxon>
        <taxon>malvids</taxon>
        <taxon>Myrtales</taxon>
        <taxon>Myrtaceae</taxon>
        <taxon>Myrtoideae</taxon>
        <taxon>Eucalypteae</taxon>
        <taxon>Eucalyptus</taxon>
    </lineage>
</organism>
<comment type="caution">
    <text evidence="3">The sequence shown here is derived from an EMBL/GenBank/DDBJ whole genome shotgun (WGS) entry which is preliminary data.</text>
</comment>
<proteinExistence type="predicted"/>
<dbReference type="Proteomes" id="UP001634007">
    <property type="component" value="Unassembled WGS sequence"/>
</dbReference>
<feature type="domain" description="Ubiquitin-like" evidence="2">
    <location>
        <begin position="44"/>
        <end position="113"/>
    </location>
</feature>
<evidence type="ECO:0000259" key="2">
    <source>
        <dbReference type="PROSITE" id="PS50053"/>
    </source>
</evidence>
<accession>A0ABD3JJ48</accession>
<dbReference type="Gene3D" id="3.10.20.90">
    <property type="entry name" value="Phosphatidylinositol 3-kinase Catalytic Subunit, Chain A, domain 1"/>
    <property type="match status" value="3"/>
</dbReference>
<evidence type="ECO:0000313" key="4">
    <source>
        <dbReference type="Proteomes" id="UP001634007"/>
    </source>
</evidence>
<dbReference type="Pfam" id="PF00240">
    <property type="entry name" value="ubiquitin"/>
    <property type="match status" value="3"/>
</dbReference>
<dbReference type="PRINTS" id="PR00348">
    <property type="entry name" value="UBIQUITIN"/>
</dbReference>
<dbReference type="InterPro" id="IPR019956">
    <property type="entry name" value="Ubiquitin_dom"/>
</dbReference>
<dbReference type="GO" id="GO:0003729">
    <property type="term" value="F:mRNA binding"/>
    <property type="evidence" value="ECO:0007669"/>
    <property type="project" value="UniProtKB-ARBA"/>
</dbReference>
<dbReference type="InterPro" id="IPR029071">
    <property type="entry name" value="Ubiquitin-like_domsf"/>
</dbReference>
<name>A0ABD3JJ48_EUCGL</name>
<dbReference type="EMBL" id="JBJKBG010000008">
    <property type="protein sequence ID" value="KAL3726948.1"/>
    <property type="molecule type" value="Genomic_DNA"/>
</dbReference>
<reference evidence="3 4" key="1">
    <citation type="submission" date="2024-11" db="EMBL/GenBank/DDBJ databases">
        <title>Chromosome-level genome assembly of Eucalyptus globulus Labill. provides insights into its genome evolution.</title>
        <authorList>
            <person name="Li X."/>
        </authorList>
    </citation>
    <scope>NUCLEOTIDE SEQUENCE [LARGE SCALE GENOMIC DNA]</scope>
    <source>
        <strain evidence="3">CL2024</strain>
        <tissue evidence="3">Fresh tender leaves</tissue>
    </source>
</reference>
<dbReference type="CDD" id="cd17039">
    <property type="entry name" value="Ubl_ubiquitin_like"/>
    <property type="match status" value="1"/>
</dbReference>
<dbReference type="PROSITE" id="PS50053">
    <property type="entry name" value="UBIQUITIN_2"/>
    <property type="match status" value="3"/>
</dbReference>
<protein>
    <recommendedName>
        <fullName evidence="2">Ubiquitin-like domain-containing protein</fullName>
    </recommendedName>
</protein>
<dbReference type="PANTHER" id="PTHR10666">
    <property type="entry name" value="UBIQUITIN"/>
    <property type="match status" value="1"/>
</dbReference>
<dbReference type="InterPro" id="IPR000626">
    <property type="entry name" value="Ubiquitin-like_dom"/>
</dbReference>
<keyword evidence="4" id="KW-1185">Reference proteome</keyword>
<dbReference type="AlphaFoldDB" id="A0ABD3JJ48"/>
<feature type="domain" description="Ubiquitin-like" evidence="2">
    <location>
        <begin position="195"/>
        <end position="263"/>
    </location>
</feature>
<keyword evidence="1" id="KW-1017">Isopeptide bond</keyword>
<sequence>MIFHRYYLQVREREWTCFHLSAPMGNSPSELPQSVPTNSDEEEVNLYLKIIKTTALKARRDSTVKHIKASIQDKEQIDEHSQLLFFGGDHLEDGKRLADYGIQGDSTLHLILQDSTRIIIKVEISLTQKNLLVEARQLDTIQNVKLMIQTKEGIRSDDFALVFGGKVLADDRTLASLDLLPKTTFHLVFHPKDDVSIIVDMSSRRVTLGAKSWCTVRDVKAIAGALMSAQVMTSHMLYQGKLLEDHKTLACYSIADGSVLQLVSPCSISDICQEL</sequence>
<evidence type="ECO:0000313" key="3">
    <source>
        <dbReference type="EMBL" id="KAL3726948.1"/>
    </source>
</evidence>
<dbReference type="InterPro" id="IPR050158">
    <property type="entry name" value="Ubiquitin_ubiquitin-like"/>
</dbReference>
<feature type="domain" description="Ubiquitin-like" evidence="2">
    <location>
        <begin position="116"/>
        <end position="194"/>
    </location>
</feature>
<dbReference type="SMART" id="SM00213">
    <property type="entry name" value="UBQ"/>
    <property type="match status" value="3"/>
</dbReference>